<feature type="non-terminal residue" evidence="1">
    <location>
        <position position="305"/>
    </location>
</feature>
<dbReference type="EMBL" id="CAJVPM010021305">
    <property type="protein sequence ID" value="CAG8639515.1"/>
    <property type="molecule type" value="Genomic_DNA"/>
</dbReference>
<evidence type="ECO:0000313" key="2">
    <source>
        <dbReference type="Proteomes" id="UP000789860"/>
    </source>
</evidence>
<dbReference type="Proteomes" id="UP000789860">
    <property type="component" value="Unassembled WGS sequence"/>
</dbReference>
<gene>
    <name evidence="1" type="ORF">SCALOS_LOCUS8272</name>
</gene>
<proteinExistence type="predicted"/>
<evidence type="ECO:0000313" key="1">
    <source>
        <dbReference type="EMBL" id="CAG8639515.1"/>
    </source>
</evidence>
<sequence>MSPHFSQLLSETPVTLPDTCTSFKVNAPNVQYTDTHIIADYVYHNAIVSKNNVGTFEVLPTETKYQFKTDLKVPKVGLMMVGWGGNNGSTLTASIVANRSNISWRTKEGVKFPNYFGSVVQASTLKLGVDAKGNDVYIPFNKILPMVNPNDLILGGWDINSFNIAQAMERAQVLDYDLQRQVTPILQEFIPLPSIYYPDFIAANQNDRANNLIPGNDKKVHLEHIRNDIRQFKIKNQLDKVIVIWTANTERYSEIIPGINDTAENILKAVEQSHSEISPSTIFALASILEKTSFINGSPQNTFVP</sequence>
<protein>
    <submittedName>
        <fullName evidence="1">8812_t:CDS:1</fullName>
    </submittedName>
</protein>
<name>A0ACA9NCH0_9GLOM</name>
<keyword evidence="2" id="KW-1185">Reference proteome</keyword>
<reference evidence="1" key="1">
    <citation type="submission" date="2021-06" db="EMBL/GenBank/DDBJ databases">
        <authorList>
            <person name="Kallberg Y."/>
            <person name="Tangrot J."/>
            <person name="Rosling A."/>
        </authorList>
    </citation>
    <scope>NUCLEOTIDE SEQUENCE</scope>
    <source>
        <strain evidence="1">AU212A</strain>
    </source>
</reference>
<organism evidence="1 2">
    <name type="scientific">Scutellospora calospora</name>
    <dbReference type="NCBI Taxonomy" id="85575"/>
    <lineage>
        <taxon>Eukaryota</taxon>
        <taxon>Fungi</taxon>
        <taxon>Fungi incertae sedis</taxon>
        <taxon>Mucoromycota</taxon>
        <taxon>Glomeromycotina</taxon>
        <taxon>Glomeromycetes</taxon>
        <taxon>Diversisporales</taxon>
        <taxon>Gigasporaceae</taxon>
        <taxon>Scutellospora</taxon>
    </lineage>
</organism>
<accession>A0ACA9NCH0</accession>
<comment type="caution">
    <text evidence="1">The sequence shown here is derived from an EMBL/GenBank/DDBJ whole genome shotgun (WGS) entry which is preliminary data.</text>
</comment>